<evidence type="ECO:0000313" key="1">
    <source>
        <dbReference type="EMBL" id="KAJ7527843.1"/>
    </source>
</evidence>
<protein>
    <submittedName>
        <fullName evidence="1">Uncharacterized protein</fullName>
    </submittedName>
</protein>
<evidence type="ECO:0000313" key="2">
    <source>
        <dbReference type="Proteomes" id="UP001162992"/>
    </source>
</evidence>
<comment type="caution">
    <text evidence="1">The sequence shown here is derived from an EMBL/GenBank/DDBJ whole genome shotgun (WGS) entry which is preliminary data.</text>
</comment>
<gene>
    <name evidence="1" type="ORF">O6H91_16G074100</name>
</gene>
<accession>A0ACC2BDQ9</accession>
<keyword evidence="2" id="KW-1185">Reference proteome</keyword>
<dbReference type="Proteomes" id="UP001162992">
    <property type="component" value="Chromosome 16"/>
</dbReference>
<organism evidence="1 2">
    <name type="scientific">Diphasiastrum complanatum</name>
    <name type="common">Issler's clubmoss</name>
    <name type="synonym">Lycopodium complanatum</name>
    <dbReference type="NCBI Taxonomy" id="34168"/>
    <lineage>
        <taxon>Eukaryota</taxon>
        <taxon>Viridiplantae</taxon>
        <taxon>Streptophyta</taxon>
        <taxon>Embryophyta</taxon>
        <taxon>Tracheophyta</taxon>
        <taxon>Lycopodiopsida</taxon>
        <taxon>Lycopodiales</taxon>
        <taxon>Lycopodiaceae</taxon>
        <taxon>Lycopodioideae</taxon>
        <taxon>Diphasiastrum</taxon>
    </lineage>
</organism>
<proteinExistence type="predicted"/>
<reference evidence="2" key="1">
    <citation type="journal article" date="2024" name="Proc. Natl. Acad. Sci. U.S.A.">
        <title>Extraordinary preservation of gene collinearity over three hundred million years revealed in homosporous lycophytes.</title>
        <authorList>
            <person name="Li C."/>
            <person name="Wickell D."/>
            <person name="Kuo L.Y."/>
            <person name="Chen X."/>
            <person name="Nie B."/>
            <person name="Liao X."/>
            <person name="Peng D."/>
            <person name="Ji J."/>
            <person name="Jenkins J."/>
            <person name="Williams M."/>
            <person name="Shu S."/>
            <person name="Plott C."/>
            <person name="Barry K."/>
            <person name="Rajasekar S."/>
            <person name="Grimwood J."/>
            <person name="Han X."/>
            <person name="Sun S."/>
            <person name="Hou Z."/>
            <person name="He W."/>
            <person name="Dai G."/>
            <person name="Sun C."/>
            <person name="Schmutz J."/>
            <person name="Leebens-Mack J.H."/>
            <person name="Li F.W."/>
            <person name="Wang L."/>
        </authorList>
    </citation>
    <scope>NUCLEOTIDE SEQUENCE [LARGE SCALE GENOMIC DNA]</scope>
    <source>
        <strain evidence="2">cv. PW_Plant_1</strain>
    </source>
</reference>
<dbReference type="EMBL" id="CM055107">
    <property type="protein sequence ID" value="KAJ7527843.1"/>
    <property type="molecule type" value="Genomic_DNA"/>
</dbReference>
<name>A0ACC2BDQ9_DIPCM</name>
<sequence>MDDQLQEPEEMLARSSLTADDFKPIKVVGYGDMGTVFLAILRGTNQVFAVKVMNKEVLKVRANLHRAEREREILSMLSYPFLPSLYAHFESEQNVFLVMNYCSGGDLSVLKQKQLENKFLETTVRFYAAEVLLALEQLHKLGIAYRDLKPENVLIQQDGHVMLTDFDLSVILPNNSAIATHNNFSAGFKLRKLRKRMSIYLLLFACTASRQHVLKPASGKRSLRMRLASRVFPLEFYGRKSVKKNTSAVRSYSFVGTEEYVAPEILWGTGHGTPVDWWTFGVFLYEMVYGTTPFKGENRKETFHNILTKEPDLPNQCSSLNDLIQKLLVKEPDKRLGSKVGAIELKEHPFFNGIEWNELQHISRPPYVPNPFSLEEDEEDNTDIAIKSDAEIELSTAQVAGSSQKLSKVQTQCCHDIVMSSWTASLMSSEDPFLPLSNDSNLTRTERSFQVNASRSSDSEIDQSHDKRGQQVRKAVDSGQQRIYDRLCYIENMMSRARLSDDKPVSSLPYVQPEEPISHCRHLIRTCERTCIHKLGLCLQACGSCFLGDSKDRQEESKEDFVSWQSSLGRNINIPSNDQENQSKISSVFIQRGANESRTEVVPCTIPSFISSDDEEDEFFDIELAMEQLAKKNFKLQESEPEEADQLFEVF</sequence>